<reference evidence="9" key="1">
    <citation type="submission" date="2012-11" db="EMBL/GenBank/DDBJ databases">
        <authorList>
            <person name="Lucero-Rivera Y.E."/>
            <person name="Tovar-Ramirez D."/>
        </authorList>
    </citation>
    <scope>NUCLEOTIDE SEQUENCE</scope>
    <source>
        <tissue evidence="9">Salivary gland</tissue>
    </source>
</reference>
<sequence length="165" mass="18014">MRGVHIFNCVSVTHVLITLLFLGNCAASTMVGGWRKQDPQRNVGYLQLAHYAVATQTKGLKNYRTVIRLLEVATQVVAGVNYRLKFTTAPTNCVIGRLKYSPHVCKPVGQENALCTATIYIVPWMNQISVTSYKCSSIKLSLFPNGQVQAPGGTQKGSASTIIKL</sequence>
<accession>L7LRA7</accession>
<dbReference type="GO" id="GO:0004869">
    <property type="term" value="F:cysteine-type endopeptidase inhibitor activity"/>
    <property type="evidence" value="ECO:0007669"/>
    <property type="project" value="UniProtKB-KW"/>
</dbReference>
<evidence type="ECO:0000256" key="1">
    <source>
        <dbReference type="ARBA" id="ARBA00004613"/>
    </source>
</evidence>
<evidence type="ECO:0000256" key="6">
    <source>
        <dbReference type="ARBA" id="ARBA00022729"/>
    </source>
</evidence>
<comment type="similarity">
    <text evidence="2">Belongs to the cystatin family.</text>
</comment>
<dbReference type="PANTHER" id="PTHR46186:SF2">
    <property type="entry name" value="CYSTATIN"/>
    <property type="match status" value="1"/>
</dbReference>
<reference evidence="9" key="2">
    <citation type="journal article" date="2015" name="J. Proteomics">
        <title>Sexual differences in the sialomes of the zebra tick, Rhipicephalus pulchellus.</title>
        <authorList>
            <person name="Tan A.W."/>
            <person name="Francischetti I.M."/>
            <person name="Slovak M."/>
            <person name="Kini R.M."/>
            <person name="Ribeiro J.M."/>
        </authorList>
    </citation>
    <scope>NUCLEOTIDE SEQUENCE</scope>
    <source>
        <tissue evidence="9">Salivary gland</tissue>
    </source>
</reference>
<proteinExistence type="evidence at transcript level"/>
<evidence type="ECO:0000259" key="8">
    <source>
        <dbReference type="SMART" id="SM00043"/>
    </source>
</evidence>
<dbReference type="Pfam" id="PF00031">
    <property type="entry name" value="Cystatin"/>
    <property type="match status" value="1"/>
</dbReference>
<evidence type="ECO:0000256" key="7">
    <source>
        <dbReference type="SAM" id="SignalP"/>
    </source>
</evidence>
<feature type="chain" id="PRO_5018691321" evidence="7">
    <location>
        <begin position="28"/>
        <end position="165"/>
    </location>
</feature>
<evidence type="ECO:0000256" key="4">
    <source>
        <dbReference type="ARBA" id="ARBA00022690"/>
    </source>
</evidence>
<feature type="signal peptide" evidence="7">
    <location>
        <begin position="1"/>
        <end position="27"/>
    </location>
</feature>
<keyword evidence="4" id="KW-0646">Protease inhibitor</keyword>
<keyword evidence="6 7" id="KW-0732">Signal</keyword>
<dbReference type="AlphaFoldDB" id="L7LRA7"/>
<dbReference type="InterPro" id="IPR046350">
    <property type="entry name" value="Cystatin_sf"/>
</dbReference>
<dbReference type="PANTHER" id="PTHR46186">
    <property type="entry name" value="CYSTATIN"/>
    <property type="match status" value="1"/>
</dbReference>
<dbReference type="GO" id="GO:0005615">
    <property type="term" value="C:extracellular space"/>
    <property type="evidence" value="ECO:0007669"/>
    <property type="project" value="TreeGrafter"/>
</dbReference>
<dbReference type="Gene3D" id="3.10.450.10">
    <property type="match status" value="1"/>
</dbReference>
<feature type="domain" description="Cystatin" evidence="8">
    <location>
        <begin position="29"/>
        <end position="136"/>
    </location>
</feature>
<dbReference type="SMART" id="SM00043">
    <property type="entry name" value="CY"/>
    <property type="match status" value="1"/>
</dbReference>
<dbReference type="SUPFAM" id="SSF54403">
    <property type="entry name" value="Cystatin/monellin"/>
    <property type="match status" value="1"/>
</dbReference>
<protein>
    <submittedName>
        <fullName evidence="9">Putative tick salivary cystatin</fullName>
    </submittedName>
</protein>
<dbReference type="GO" id="GO:0031982">
    <property type="term" value="C:vesicle"/>
    <property type="evidence" value="ECO:0007669"/>
    <property type="project" value="TreeGrafter"/>
</dbReference>
<evidence type="ECO:0000256" key="5">
    <source>
        <dbReference type="ARBA" id="ARBA00022704"/>
    </source>
</evidence>
<comment type="subcellular location">
    <subcellularLocation>
        <location evidence="1">Secreted</location>
    </subcellularLocation>
</comment>
<evidence type="ECO:0000256" key="3">
    <source>
        <dbReference type="ARBA" id="ARBA00022525"/>
    </source>
</evidence>
<evidence type="ECO:0000313" key="9">
    <source>
        <dbReference type="EMBL" id="JAA54250.1"/>
    </source>
</evidence>
<dbReference type="GO" id="GO:0005737">
    <property type="term" value="C:cytoplasm"/>
    <property type="evidence" value="ECO:0007669"/>
    <property type="project" value="TreeGrafter"/>
</dbReference>
<dbReference type="CDD" id="cd00042">
    <property type="entry name" value="CY"/>
    <property type="match status" value="1"/>
</dbReference>
<evidence type="ECO:0000256" key="2">
    <source>
        <dbReference type="ARBA" id="ARBA00009403"/>
    </source>
</evidence>
<dbReference type="EMBL" id="GACK01010784">
    <property type="protein sequence ID" value="JAA54250.1"/>
    <property type="molecule type" value="mRNA"/>
</dbReference>
<dbReference type="InterPro" id="IPR000010">
    <property type="entry name" value="Cystatin_dom"/>
</dbReference>
<keyword evidence="3" id="KW-0964">Secreted</keyword>
<organism evidence="9">
    <name type="scientific">Rhipicephalus pulchellus</name>
    <name type="common">Yellow backed tick</name>
    <name type="synonym">Dermacentor pulchellus</name>
    <dbReference type="NCBI Taxonomy" id="72859"/>
    <lineage>
        <taxon>Eukaryota</taxon>
        <taxon>Metazoa</taxon>
        <taxon>Ecdysozoa</taxon>
        <taxon>Arthropoda</taxon>
        <taxon>Chelicerata</taxon>
        <taxon>Arachnida</taxon>
        <taxon>Acari</taxon>
        <taxon>Parasitiformes</taxon>
        <taxon>Ixodida</taxon>
        <taxon>Ixodoidea</taxon>
        <taxon>Ixodidae</taxon>
        <taxon>Rhipicephalinae</taxon>
        <taxon>Rhipicephalus</taxon>
        <taxon>Rhipicephalus</taxon>
    </lineage>
</organism>
<keyword evidence="5" id="KW-0789">Thiol protease inhibitor</keyword>
<dbReference type="MEROPS" id="I25.049"/>
<name>L7LRA7_RHIPC</name>